<name>A0AA34TGW9_LACLC</name>
<dbReference type="EMBL" id="CP015901">
    <property type="protein sequence ID" value="ARE22327.1"/>
    <property type="molecule type" value="Genomic_DNA"/>
</dbReference>
<keyword evidence="1" id="KW-0812">Transmembrane</keyword>
<reference evidence="2 3" key="1">
    <citation type="journal article" date="2017" name="BMC Genomics">
        <title>Comparative and functional genomics of the Lactococcus lactis taxon; insights into evolution and niche adaptation.</title>
        <authorList>
            <person name="Kelleher P."/>
            <person name="Bottacini F."/>
            <person name="Mahony J."/>
            <person name="Kilcawley K.N."/>
            <person name="van Sinderen D."/>
        </authorList>
    </citation>
    <scope>NUCLEOTIDE SEQUENCE [LARGE SCALE GENOMIC DNA]</scope>
    <source>
        <strain evidence="2 3">JM3</strain>
    </source>
</reference>
<dbReference type="RefSeq" id="WP_231098320.1">
    <property type="nucleotide sequence ID" value="NZ_CP015901.2"/>
</dbReference>
<proteinExistence type="predicted"/>
<feature type="transmembrane region" description="Helical" evidence="1">
    <location>
        <begin position="42"/>
        <end position="65"/>
    </location>
</feature>
<feature type="transmembrane region" description="Helical" evidence="1">
    <location>
        <begin position="6"/>
        <end position="22"/>
    </location>
</feature>
<feature type="transmembrane region" description="Helical" evidence="1">
    <location>
        <begin position="91"/>
        <end position="119"/>
    </location>
</feature>
<evidence type="ECO:0000313" key="2">
    <source>
        <dbReference type="EMBL" id="ARE22327.1"/>
    </source>
</evidence>
<dbReference type="AlphaFoldDB" id="A0AA34TGW9"/>
<sequence>MKLKRFVLTISATWTFVITYYLRKFAEYEYEMSAKKCISYLFSHLGILVFLIVGTLVMIISPLVIVRLKKRDHISKVKLVELVDNSYIPTYLGYFFVSMSVSNFISMIIFYVIIVAFTYKSSIEYFNPLFLFMGYHIYKVESDQGVQNIIILKTKNIIRKSESLNDLKLYRVNNMTYIGQKEGL</sequence>
<organism evidence="2 3">
    <name type="scientific">Lactococcus lactis subsp. cremoris</name>
    <name type="common">Streptococcus cremoris</name>
    <dbReference type="NCBI Taxonomy" id="1359"/>
    <lineage>
        <taxon>Bacteria</taxon>
        <taxon>Bacillati</taxon>
        <taxon>Bacillota</taxon>
        <taxon>Bacilli</taxon>
        <taxon>Lactobacillales</taxon>
        <taxon>Streptococcaceae</taxon>
        <taxon>Lactococcus</taxon>
    </lineage>
</organism>
<protein>
    <submittedName>
        <fullName evidence="2">Uncharacterized protein</fullName>
    </submittedName>
</protein>
<keyword evidence="1" id="KW-0472">Membrane</keyword>
<evidence type="ECO:0000256" key="1">
    <source>
        <dbReference type="SAM" id="Phobius"/>
    </source>
</evidence>
<keyword evidence="1" id="KW-1133">Transmembrane helix</keyword>
<gene>
    <name evidence="2" type="ORF">LLJM3_0104</name>
</gene>
<dbReference type="Proteomes" id="UP000192161">
    <property type="component" value="Chromosome"/>
</dbReference>
<evidence type="ECO:0000313" key="3">
    <source>
        <dbReference type="Proteomes" id="UP000192161"/>
    </source>
</evidence>
<accession>A0AA34TGW9</accession>